<evidence type="ECO:0000313" key="9">
    <source>
        <dbReference type="Proteomes" id="UP000429523"/>
    </source>
</evidence>
<dbReference type="EMBL" id="QXFX01000255">
    <property type="protein sequence ID" value="KAE9123401.1"/>
    <property type="molecule type" value="Genomic_DNA"/>
</dbReference>
<feature type="compositionally biased region" description="Low complexity" evidence="1">
    <location>
        <begin position="25"/>
        <end position="39"/>
    </location>
</feature>
<evidence type="ECO:0000313" key="15">
    <source>
        <dbReference type="Proteomes" id="UP000488956"/>
    </source>
</evidence>
<dbReference type="Proteomes" id="UP000437068">
    <property type="component" value="Unassembled WGS sequence"/>
</dbReference>
<dbReference type="Proteomes" id="UP000486351">
    <property type="component" value="Unassembled WGS sequence"/>
</dbReference>
<evidence type="ECO:0000256" key="1">
    <source>
        <dbReference type="SAM" id="MobiDB-lite"/>
    </source>
</evidence>
<organism evidence="7 11">
    <name type="scientific">Phytophthora fragariae</name>
    <dbReference type="NCBI Taxonomy" id="53985"/>
    <lineage>
        <taxon>Eukaryota</taxon>
        <taxon>Sar</taxon>
        <taxon>Stramenopiles</taxon>
        <taxon>Oomycota</taxon>
        <taxon>Peronosporomycetes</taxon>
        <taxon>Peronosporales</taxon>
        <taxon>Peronosporaceae</taxon>
        <taxon>Phytophthora</taxon>
    </lineage>
</organism>
<dbReference type="EMBL" id="QXGC01000028">
    <property type="protein sequence ID" value="KAE9254058.1"/>
    <property type="molecule type" value="Genomic_DNA"/>
</dbReference>
<evidence type="ECO:0000313" key="3">
    <source>
        <dbReference type="EMBL" id="KAE9123401.1"/>
    </source>
</evidence>
<dbReference type="OrthoDB" id="160763at2759"/>
<evidence type="ECO:0000313" key="12">
    <source>
        <dbReference type="Proteomes" id="UP000440732"/>
    </source>
</evidence>
<dbReference type="EMBL" id="QXGF01000034">
    <property type="protein sequence ID" value="KAE8948977.1"/>
    <property type="molecule type" value="Genomic_DNA"/>
</dbReference>
<dbReference type="AlphaFoldDB" id="A0A6A4EFL1"/>
<reference evidence="9 10" key="1">
    <citation type="submission" date="2018-08" db="EMBL/GenBank/DDBJ databases">
        <title>Genomic investigation of the strawberry pathogen Phytophthora fragariae indicates pathogenicity is determined by transcriptional variation in three key races.</title>
        <authorList>
            <person name="Adams T.M."/>
            <person name="Armitage A.D."/>
            <person name="Sobczyk M.K."/>
            <person name="Bates H.J."/>
            <person name="Dunwell J.M."/>
            <person name="Nellist C.F."/>
            <person name="Harrison R.J."/>
        </authorList>
    </citation>
    <scope>NUCLEOTIDE SEQUENCE [LARGE SCALE GENOMIC DNA]</scope>
    <source>
        <strain evidence="7 11">A4</strain>
        <strain evidence="6 13">BC-23</strain>
        <strain evidence="5 10">NOV-27</strain>
        <strain evidence="4 12">NOV-5</strain>
        <strain evidence="8 14">NOV-77</strain>
        <strain evidence="2 9">NOV-9</strain>
        <strain evidence="3 15">ONT-3</strain>
    </source>
</reference>
<evidence type="ECO:0000313" key="8">
    <source>
        <dbReference type="EMBL" id="KAE9361286.1"/>
    </source>
</evidence>
<dbReference type="Proteomes" id="UP000476176">
    <property type="component" value="Unassembled WGS sequence"/>
</dbReference>
<name>A0A6A4EFL1_9STRA</name>
<evidence type="ECO:0000313" key="13">
    <source>
        <dbReference type="Proteomes" id="UP000476176"/>
    </source>
</evidence>
<evidence type="ECO:0000313" key="11">
    <source>
        <dbReference type="Proteomes" id="UP000437068"/>
    </source>
</evidence>
<feature type="compositionally biased region" description="Acidic residues" evidence="1">
    <location>
        <begin position="47"/>
        <end position="59"/>
    </location>
</feature>
<dbReference type="EMBL" id="QXGE01000259">
    <property type="protein sequence ID" value="KAE9318233.1"/>
    <property type="molecule type" value="Genomic_DNA"/>
</dbReference>
<evidence type="ECO:0000313" key="2">
    <source>
        <dbReference type="EMBL" id="KAE8948977.1"/>
    </source>
</evidence>
<gene>
    <name evidence="7" type="ORF">PF001_g6467</name>
    <name evidence="6" type="ORF">PF004_g1206</name>
    <name evidence="5" type="ORF">PF005_g7446</name>
    <name evidence="4" type="ORF">PF006_g6309</name>
    <name evidence="8" type="ORF">PF008_g1192</name>
    <name evidence="2" type="ORF">PF009_g1480</name>
    <name evidence="3" type="ORF">PF010_g6407</name>
</gene>
<sequence length="212" mass="23446">MEMTSSVMRFALATYFMKRGGSSHLSSSPGVLSSLNSSSYEPTSDFSGDEEESEDVDPDFSDVVSTHVSNLMQLLAEKRFQEWSSGIVELRDYAADNELLGSLVAVLMTMIRRQEHDAESIVQVIEHMCFEKGAEPSPVFDQLIELLFEALGHCCANKDTIVAIWLLRAIDGVSHGLRQSHEQLYGDSQRSVYTLEQAATKLIRECLAGTGS</sequence>
<dbReference type="Proteomes" id="UP000488956">
    <property type="component" value="Unassembled WGS sequence"/>
</dbReference>
<dbReference type="Proteomes" id="UP000433483">
    <property type="component" value="Unassembled WGS sequence"/>
</dbReference>
<accession>A0A6A4EFL1</accession>
<dbReference type="Proteomes" id="UP000440732">
    <property type="component" value="Unassembled WGS sequence"/>
</dbReference>
<comment type="caution">
    <text evidence="7">The sequence shown here is derived from an EMBL/GenBank/DDBJ whole genome shotgun (WGS) entry which is preliminary data.</text>
</comment>
<evidence type="ECO:0000313" key="4">
    <source>
        <dbReference type="EMBL" id="KAE9149185.1"/>
    </source>
</evidence>
<dbReference type="EMBL" id="QXGA01000252">
    <property type="protein sequence ID" value="KAE9149185.1"/>
    <property type="molecule type" value="Genomic_DNA"/>
</dbReference>
<dbReference type="EMBL" id="QXFY01000028">
    <property type="protein sequence ID" value="KAE9361286.1"/>
    <property type="molecule type" value="Genomic_DNA"/>
</dbReference>
<evidence type="ECO:0000313" key="6">
    <source>
        <dbReference type="EMBL" id="KAE9254058.1"/>
    </source>
</evidence>
<evidence type="ECO:0000313" key="14">
    <source>
        <dbReference type="Proteomes" id="UP000486351"/>
    </source>
</evidence>
<feature type="region of interest" description="Disordered" evidence="1">
    <location>
        <begin position="25"/>
        <end position="59"/>
    </location>
</feature>
<protein>
    <submittedName>
        <fullName evidence="7">Uncharacterized protein</fullName>
    </submittedName>
</protein>
<dbReference type="EMBL" id="QXGB01000298">
    <property type="protein sequence ID" value="KAE9220517.1"/>
    <property type="molecule type" value="Genomic_DNA"/>
</dbReference>
<evidence type="ECO:0000313" key="5">
    <source>
        <dbReference type="EMBL" id="KAE9220517.1"/>
    </source>
</evidence>
<proteinExistence type="predicted"/>
<evidence type="ECO:0000313" key="10">
    <source>
        <dbReference type="Proteomes" id="UP000433483"/>
    </source>
</evidence>
<dbReference type="Proteomes" id="UP000429523">
    <property type="component" value="Unassembled WGS sequence"/>
</dbReference>
<evidence type="ECO:0000313" key="7">
    <source>
        <dbReference type="EMBL" id="KAE9318233.1"/>
    </source>
</evidence>
<keyword evidence="10" id="KW-1185">Reference proteome</keyword>